<comment type="similarity">
    <text evidence="1">Belongs to the thioredoxin family. DsbA subfamily.</text>
</comment>
<dbReference type="AlphaFoldDB" id="A0A2M7U0T8"/>
<accession>A0A2M7U0T8</accession>
<keyword evidence="4" id="KW-1015">Disulfide bond</keyword>
<evidence type="ECO:0000256" key="1">
    <source>
        <dbReference type="ARBA" id="ARBA00005791"/>
    </source>
</evidence>
<comment type="caution">
    <text evidence="8">The sequence shown here is derived from an EMBL/GenBank/DDBJ whole genome shotgun (WGS) entry which is preliminary data.</text>
</comment>
<proteinExistence type="inferred from homology"/>
<keyword evidence="6" id="KW-0812">Transmembrane</keyword>
<gene>
    <name evidence="8" type="ORF">COY16_01285</name>
</gene>
<dbReference type="SUPFAM" id="SSF52833">
    <property type="entry name" value="Thioredoxin-like"/>
    <property type="match status" value="1"/>
</dbReference>
<reference evidence="9" key="1">
    <citation type="submission" date="2017-09" db="EMBL/GenBank/DDBJ databases">
        <title>Depth-based differentiation of microbial function through sediment-hosted aquifers and enrichment of novel symbionts in the deep terrestrial subsurface.</title>
        <authorList>
            <person name="Probst A.J."/>
            <person name="Ladd B."/>
            <person name="Jarett J.K."/>
            <person name="Geller-Mcgrath D.E."/>
            <person name="Sieber C.M.K."/>
            <person name="Emerson J.B."/>
            <person name="Anantharaman K."/>
            <person name="Thomas B.C."/>
            <person name="Malmstrom R."/>
            <person name="Stieglmeier M."/>
            <person name="Klingl A."/>
            <person name="Woyke T."/>
            <person name="Ryan C.M."/>
            <person name="Banfield J.F."/>
        </authorList>
    </citation>
    <scope>NUCLEOTIDE SEQUENCE [LARGE SCALE GENOMIC DNA]</scope>
</reference>
<evidence type="ECO:0000256" key="3">
    <source>
        <dbReference type="ARBA" id="ARBA00023002"/>
    </source>
</evidence>
<evidence type="ECO:0000256" key="5">
    <source>
        <dbReference type="ARBA" id="ARBA00023284"/>
    </source>
</evidence>
<protein>
    <recommendedName>
        <fullName evidence="7">Thioredoxin-like fold domain-containing protein</fullName>
    </recommendedName>
</protein>
<dbReference type="GO" id="GO:0016491">
    <property type="term" value="F:oxidoreductase activity"/>
    <property type="evidence" value="ECO:0007669"/>
    <property type="project" value="UniProtKB-KW"/>
</dbReference>
<keyword evidence="3" id="KW-0560">Oxidoreductase</keyword>
<dbReference type="Proteomes" id="UP000228503">
    <property type="component" value="Unassembled WGS sequence"/>
</dbReference>
<dbReference type="Pfam" id="PF13462">
    <property type="entry name" value="Thioredoxin_4"/>
    <property type="match status" value="1"/>
</dbReference>
<dbReference type="EMBL" id="PFOB01000016">
    <property type="protein sequence ID" value="PIZ63690.1"/>
    <property type="molecule type" value="Genomic_DNA"/>
</dbReference>
<evidence type="ECO:0000259" key="7">
    <source>
        <dbReference type="Pfam" id="PF13462"/>
    </source>
</evidence>
<feature type="domain" description="Thioredoxin-like fold" evidence="7">
    <location>
        <begin position="46"/>
        <end position="213"/>
    </location>
</feature>
<keyword evidence="5" id="KW-0676">Redox-active center</keyword>
<evidence type="ECO:0000313" key="8">
    <source>
        <dbReference type="EMBL" id="PIZ63690.1"/>
    </source>
</evidence>
<evidence type="ECO:0000256" key="2">
    <source>
        <dbReference type="ARBA" id="ARBA00022729"/>
    </source>
</evidence>
<evidence type="ECO:0000256" key="6">
    <source>
        <dbReference type="SAM" id="Phobius"/>
    </source>
</evidence>
<feature type="transmembrane region" description="Helical" evidence="6">
    <location>
        <begin position="6"/>
        <end position="26"/>
    </location>
</feature>
<evidence type="ECO:0000313" key="9">
    <source>
        <dbReference type="Proteomes" id="UP000228503"/>
    </source>
</evidence>
<sequence>MEYKKILLVVGGIVLTFVLLLGAYYLTSKPQQTSFPQLAEIKSDDHVRWASESAHILIEYSDFQCPACGSYFGLIESLDGDEEFVSKVKENVAFVYRHFPLDNAHPNARAAAYAAEAAGNQDKFFEMHDLLFANQSEWSESTKPEEMFKEYATELELNIEQFEIDSKSSEVKDRVQRDYRSGLDVDVPGTPSFYLDGYKLQNPNSAENFKELLLKGIESSGK</sequence>
<evidence type="ECO:0000256" key="4">
    <source>
        <dbReference type="ARBA" id="ARBA00023157"/>
    </source>
</evidence>
<keyword evidence="6" id="KW-1133">Transmembrane helix</keyword>
<keyword evidence="6" id="KW-0472">Membrane</keyword>
<dbReference type="InterPro" id="IPR012336">
    <property type="entry name" value="Thioredoxin-like_fold"/>
</dbReference>
<dbReference type="PANTHER" id="PTHR13887:SF14">
    <property type="entry name" value="DISULFIDE BOND FORMATION PROTEIN D"/>
    <property type="match status" value="1"/>
</dbReference>
<keyword evidence="2" id="KW-0732">Signal</keyword>
<dbReference type="InterPro" id="IPR036249">
    <property type="entry name" value="Thioredoxin-like_sf"/>
</dbReference>
<organism evidence="8 9">
    <name type="scientific">Candidatus Roizmanbacteria bacterium CG_4_10_14_0_2_um_filter_39_13</name>
    <dbReference type="NCBI Taxonomy" id="1974825"/>
    <lineage>
        <taxon>Bacteria</taxon>
        <taxon>Candidatus Roizmaniibacteriota</taxon>
    </lineage>
</organism>
<dbReference type="Gene3D" id="3.40.30.10">
    <property type="entry name" value="Glutaredoxin"/>
    <property type="match status" value="1"/>
</dbReference>
<dbReference type="PANTHER" id="PTHR13887">
    <property type="entry name" value="GLUTATHIONE S-TRANSFERASE KAPPA"/>
    <property type="match status" value="1"/>
</dbReference>
<name>A0A2M7U0T8_9BACT</name>